<protein>
    <recommendedName>
        <fullName evidence="5">tRNA pseudouridine synthase B</fullName>
        <ecNumber evidence="5">5.4.99.25</ecNumber>
    </recommendedName>
    <alternativeName>
        <fullName evidence="5">tRNA pseudouridine(55) synthase</fullName>
        <shortName evidence="5">Psi55 synthase</shortName>
    </alternativeName>
    <alternativeName>
        <fullName evidence="5">tRNA pseudouridylate synthase</fullName>
    </alternativeName>
    <alternativeName>
        <fullName evidence="5">tRNA-uridine isomerase</fullName>
    </alternativeName>
</protein>
<dbReference type="HAMAP" id="MF_01080">
    <property type="entry name" value="TruB_bact"/>
    <property type="match status" value="1"/>
</dbReference>
<dbReference type="PANTHER" id="PTHR13767">
    <property type="entry name" value="TRNA-PSEUDOURIDINE SYNTHASE"/>
    <property type="match status" value="1"/>
</dbReference>
<proteinExistence type="inferred from homology"/>
<keyword evidence="4 5" id="KW-0413">Isomerase</keyword>
<dbReference type="NCBIfam" id="TIGR00431">
    <property type="entry name" value="TruB"/>
    <property type="match status" value="1"/>
</dbReference>
<comment type="caution">
    <text evidence="8">The sequence shown here is derived from an EMBL/GenBank/DDBJ whole genome shotgun (WGS) entry which is preliminary data.</text>
</comment>
<gene>
    <name evidence="5" type="primary">truB</name>
    <name evidence="8" type="ORF">EDD61_101183</name>
</gene>
<comment type="catalytic activity">
    <reaction evidence="1 5">
        <text>uridine(55) in tRNA = pseudouridine(55) in tRNA</text>
        <dbReference type="Rhea" id="RHEA:42532"/>
        <dbReference type="Rhea" id="RHEA-COMP:10101"/>
        <dbReference type="Rhea" id="RHEA-COMP:10102"/>
        <dbReference type="ChEBI" id="CHEBI:65314"/>
        <dbReference type="ChEBI" id="CHEBI:65315"/>
        <dbReference type="EC" id="5.4.99.25"/>
    </reaction>
</comment>
<dbReference type="RefSeq" id="WP_132223317.1">
    <property type="nucleotide sequence ID" value="NZ_JADPGE010000004.1"/>
</dbReference>
<dbReference type="GO" id="GO:0160148">
    <property type="term" value="F:tRNA pseudouridine(55) synthase activity"/>
    <property type="evidence" value="ECO:0007669"/>
    <property type="project" value="UniProtKB-EC"/>
</dbReference>
<evidence type="ECO:0000313" key="9">
    <source>
        <dbReference type="Proteomes" id="UP000295773"/>
    </source>
</evidence>
<dbReference type="Gene3D" id="3.30.2350.10">
    <property type="entry name" value="Pseudouridine synthase"/>
    <property type="match status" value="1"/>
</dbReference>
<evidence type="ECO:0000259" key="6">
    <source>
        <dbReference type="Pfam" id="PF01509"/>
    </source>
</evidence>
<organism evidence="8 9">
    <name type="scientific">Longicatena caecimuris</name>
    <dbReference type="NCBI Taxonomy" id="1796635"/>
    <lineage>
        <taxon>Bacteria</taxon>
        <taxon>Bacillati</taxon>
        <taxon>Bacillota</taxon>
        <taxon>Erysipelotrichia</taxon>
        <taxon>Erysipelotrichales</taxon>
        <taxon>Erysipelotrichaceae</taxon>
        <taxon>Longicatena</taxon>
    </lineage>
</organism>
<feature type="domain" description="Pseudouridine synthase II N-terminal" evidence="6">
    <location>
        <begin position="23"/>
        <end position="167"/>
    </location>
</feature>
<accession>A0A4R3TM36</accession>
<evidence type="ECO:0000313" key="8">
    <source>
        <dbReference type="EMBL" id="TCU63531.1"/>
    </source>
</evidence>
<dbReference type="GO" id="GO:0031119">
    <property type="term" value="P:tRNA pseudouridine synthesis"/>
    <property type="evidence" value="ECO:0007669"/>
    <property type="project" value="UniProtKB-UniRule"/>
</dbReference>
<dbReference type="GO" id="GO:0003723">
    <property type="term" value="F:RNA binding"/>
    <property type="evidence" value="ECO:0007669"/>
    <property type="project" value="InterPro"/>
</dbReference>
<dbReference type="Pfam" id="PF16198">
    <property type="entry name" value="TruB_C_2"/>
    <property type="match status" value="1"/>
</dbReference>
<evidence type="ECO:0000256" key="5">
    <source>
        <dbReference type="HAMAP-Rule" id="MF_01080"/>
    </source>
</evidence>
<dbReference type="EC" id="5.4.99.25" evidence="5"/>
<dbReference type="InterPro" id="IPR014780">
    <property type="entry name" value="tRNA_psdUridine_synth_TruB"/>
</dbReference>
<evidence type="ECO:0000256" key="3">
    <source>
        <dbReference type="ARBA" id="ARBA00022694"/>
    </source>
</evidence>
<dbReference type="Proteomes" id="UP000295773">
    <property type="component" value="Unassembled WGS sequence"/>
</dbReference>
<evidence type="ECO:0000256" key="4">
    <source>
        <dbReference type="ARBA" id="ARBA00023235"/>
    </source>
</evidence>
<dbReference type="GO" id="GO:1990481">
    <property type="term" value="P:mRNA pseudouridine synthesis"/>
    <property type="evidence" value="ECO:0007669"/>
    <property type="project" value="TreeGrafter"/>
</dbReference>
<reference evidence="8 9" key="1">
    <citation type="submission" date="2019-03" db="EMBL/GenBank/DDBJ databases">
        <title>Genomic Encyclopedia of Type Strains, Phase IV (KMG-IV): sequencing the most valuable type-strain genomes for metagenomic binning, comparative biology and taxonomic classification.</title>
        <authorList>
            <person name="Goeker M."/>
        </authorList>
    </citation>
    <scope>NUCLEOTIDE SEQUENCE [LARGE SCALE GENOMIC DNA]</scope>
    <source>
        <strain evidence="8 9">DSM 29481</strain>
    </source>
</reference>
<evidence type="ECO:0000256" key="2">
    <source>
        <dbReference type="ARBA" id="ARBA00005642"/>
    </source>
</evidence>
<evidence type="ECO:0000256" key="1">
    <source>
        <dbReference type="ARBA" id="ARBA00000385"/>
    </source>
</evidence>
<comment type="function">
    <text evidence="5">Responsible for synthesis of pseudouridine from uracil-55 in the psi GC loop of transfer RNAs.</text>
</comment>
<dbReference type="InterPro" id="IPR032819">
    <property type="entry name" value="TruB_C"/>
</dbReference>
<dbReference type="InterPro" id="IPR020103">
    <property type="entry name" value="PsdUridine_synth_cat_dom_sf"/>
</dbReference>
<dbReference type="SUPFAM" id="SSF55120">
    <property type="entry name" value="Pseudouridine synthase"/>
    <property type="match status" value="1"/>
</dbReference>
<dbReference type="Pfam" id="PF01509">
    <property type="entry name" value="TruB_N"/>
    <property type="match status" value="1"/>
</dbReference>
<dbReference type="InterPro" id="IPR002501">
    <property type="entry name" value="PsdUridine_synth_N"/>
</dbReference>
<keyword evidence="9" id="KW-1185">Reference proteome</keyword>
<dbReference type="EMBL" id="SMBP01000001">
    <property type="protein sequence ID" value="TCU63531.1"/>
    <property type="molecule type" value="Genomic_DNA"/>
</dbReference>
<feature type="active site" description="Nucleophile" evidence="5">
    <location>
        <position position="38"/>
    </location>
</feature>
<name>A0A4R3TM36_9FIRM</name>
<evidence type="ECO:0000259" key="7">
    <source>
        <dbReference type="Pfam" id="PF16198"/>
    </source>
</evidence>
<dbReference type="PANTHER" id="PTHR13767:SF2">
    <property type="entry name" value="PSEUDOURIDYLATE SYNTHASE TRUB1"/>
    <property type="match status" value="1"/>
</dbReference>
<dbReference type="CDD" id="cd02573">
    <property type="entry name" value="PseudoU_synth_EcTruB"/>
    <property type="match status" value="1"/>
</dbReference>
<keyword evidence="3 5" id="KW-0819">tRNA processing</keyword>
<sequence>MDGILLINKEAGMTSHDVVAQLRKILHIKKIGHSGTLDPNATGVLLVLVGRACKVLPFLADTDKEYIASMELGKKTISDDIWEEVLDEKPVIPIKDLQKELDKFRGVIEQVPPMISSIKVNGKKLYEYARNHEHVIRPVRSVEIYDIQALDEVKLQFRVSCSSGTYVRSLCHDIAENTGNYGCMSSLIRTRVGRFSIQDCVTLDDVKKGEFILHPIKDVLDHYTSVPYTPISDIYNGKHIRLQCEDNRLAILDKGDVIALYERDHGDVFRCIRGLW</sequence>
<dbReference type="AlphaFoldDB" id="A0A4R3TM36"/>
<feature type="domain" description="tRNA pseudouridylate synthase B C-terminal" evidence="7">
    <location>
        <begin position="168"/>
        <end position="208"/>
    </location>
</feature>
<comment type="similarity">
    <text evidence="2 5">Belongs to the pseudouridine synthase TruB family. Type 1 subfamily.</text>
</comment>